<gene>
    <name evidence="1" type="ORF">BDV26DRAFT_258637</name>
</gene>
<organism evidence="1 2">
    <name type="scientific">Aspergillus bertholletiae</name>
    <dbReference type="NCBI Taxonomy" id="1226010"/>
    <lineage>
        <taxon>Eukaryota</taxon>
        <taxon>Fungi</taxon>
        <taxon>Dikarya</taxon>
        <taxon>Ascomycota</taxon>
        <taxon>Pezizomycotina</taxon>
        <taxon>Eurotiomycetes</taxon>
        <taxon>Eurotiomycetidae</taxon>
        <taxon>Eurotiales</taxon>
        <taxon>Aspergillaceae</taxon>
        <taxon>Aspergillus</taxon>
        <taxon>Aspergillus subgen. Circumdati</taxon>
    </lineage>
</organism>
<dbReference type="OrthoDB" id="6362633at2759"/>
<dbReference type="SUPFAM" id="SSF52540">
    <property type="entry name" value="P-loop containing nucleoside triphosphate hydrolases"/>
    <property type="match status" value="1"/>
</dbReference>
<proteinExistence type="predicted"/>
<evidence type="ECO:0000313" key="1">
    <source>
        <dbReference type="EMBL" id="KAE8379824.1"/>
    </source>
</evidence>
<protein>
    <submittedName>
        <fullName evidence="1">Uncharacterized protein</fullName>
    </submittedName>
</protein>
<sequence length="118" mass="13335">MYAPSFDHEKKDPVADGVSIPSDTSIVILEGNYLLLDEPQWRNVAALVDYCVFVEADLHIARERVARRHVRAGIEPTLQDGFRRVDQNDFLNALTISQKRLPADLVVDGTPECETEDR</sequence>
<evidence type="ECO:0000313" key="2">
    <source>
        <dbReference type="Proteomes" id="UP000326198"/>
    </source>
</evidence>
<dbReference type="EMBL" id="ML736189">
    <property type="protein sequence ID" value="KAE8379824.1"/>
    <property type="molecule type" value="Genomic_DNA"/>
</dbReference>
<accession>A0A5N7BDG4</accession>
<dbReference type="Proteomes" id="UP000326198">
    <property type="component" value="Unassembled WGS sequence"/>
</dbReference>
<keyword evidence="2" id="KW-1185">Reference proteome</keyword>
<dbReference type="AlphaFoldDB" id="A0A5N7BDG4"/>
<name>A0A5N7BDG4_9EURO</name>
<dbReference type="InterPro" id="IPR027417">
    <property type="entry name" value="P-loop_NTPase"/>
</dbReference>
<reference evidence="1 2" key="1">
    <citation type="submission" date="2019-04" db="EMBL/GenBank/DDBJ databases">
        <title>Friends and foes A comparative genomics studyof 23 Aspergillus species from section Flavi.</title>
        <authorList>
            <consortium name="DOE Joint Genome Institute"/>
            <person name="Kjaerbolling I."/>
            <person name="Vesth T."/>
            <person name="Frisvad J.C."/>
            <person name="Nybo J.L."/>
            <person name="Theobald S."/>
            <person name="Kildgaard S."/>
            <person name="Isbrandt T."/>
            <person name="Kuo A."/>
            <person name="Sato A."/>
            <person name="Lyhne E.K."/>
            <person name="Kogle M.E."/>
            <person name="Wiebenga A."/>
            <person name="Kun R.S."/>
            <person name="Lubbers R.J."/>
            <person name="Makela M.R."/>
            <person name="Barry K."/>
            <person name="Chovatia M."/>
            <person name="Clum A."/>
            <person name="Daum C."/>
            <person name="Haridas S."/>
            <person name="He G."/>
            <person name="LaButti K."/>
            <person name="Lipzen A."/>
            <person name="Mondo S."/>
            <person name="Riley R."/>
            <person name="Salamov A."/>
            <person name="Simmons B.A."/>
            <person name="Magnuson J.K."/>
            <person name="Henrissat B."/>
            <person name="Mortensen U.H."/>
            <person name="Larsen T.O."/>
            <person name="Devries R.P."/>
            <person name="Grigoriev I.V."/>
            <person name="Machida M."/>
            <person name="Baker S.E."/>
            <person name="Andersen M.R."/>
        </authorList>
    </citation>
    <scope>NUCLEOTIDE SEQUENCE [LARGE SCALE GENOMIC DNA]</scope>
    <source>
        <strain evidence="1 2">IBT 29228</strain>
    </source>
</reference>
<dbReference type="Gene3D" id="3.40.50.300">
    <property type="entry name" value="P-loop containing nucleotide triphosphate hydrolases"/>
    <property type="match status" value="1"/>
</dbReference>